<dbReference type="HOGENOM" id="CLU_2229975_0_0_1"/>
<dbReference type="AlphaFoldDB" id="A0A0D2ZYE7"/>
<dbReference type="EnsemblPlants" id="Bo08686s010.1">
    <property type="protein sequence ID" value="Bo08686s010.1"/>
    <property type="gene ID" value="Bo08686s010"/>
</dbReference>
<protein>
    <submittedName>
        <fullName evidence="1">Uncharacterized protein</fullName>
    </submittedName>
</protein>
<dbReference type="Gramene" id="Bo08686s010.1">
    <property type="protein sequence ID" value="Bo08686s010.1"/>
    <property type="gene ID" value="Bo08686s010"/>
</dbReference>
<evidence type="ECO:0000313" key="2">
    <source>
        <dbReference type="Proteomes" id="UP000032141"/>
    </source>
</evidence>
<evidence type="ECO:0000313" key="1">
    <source>
        <dbReference type="EnsemblPlants" id="Bo08686s010.1"/>
    </source>
</evidence>
<keyword evidence="2" id="KW-1185">Reference proteome</keyword>
<reference evidence="1" key="2">
    <citation type="submission" date="2015-06" db="UniProtKB">
        <authorList>
            <consortium name="EnsemblPlants"/>
        </authorList>
    </citation>
    <scope>IDENTIFICATION</scope>
</reference>
<reference evidence="1" key="1">
    <citation type="journal article" date="2014" name="Genome Biol.">
        <title>Transcriptome and methylome profiling reveals relics of genome dominance in the mesopolyploid Brassica oleracea.</title>
        <authorList>
            <person name="Parkin I.A."/>
            <person name="Koh C."/>
            <person name="Tang H."/>
            <person name="Robinson S.J."/>
            <person name="Kagale S."/>
            <person name="Clarke W.E."/>
            <person name="Town C.D."/>
            <person name="Nixon J."/>
            <person name="Krishnakumar V."/>
            <person name="Bidwell S.L."/>
            <person name="Denoeud F."/>
            <person name="Belcram H."/>
            <person name="Links M.G."/>
            <person name="Just J."/>
            <person name="Clarke C."/>
            <person name="Bender T."/>
            <person name="Huebert T."/>
            <person name="Mason A.S."/>
            <person name="Pires J.C."/>
            <person name="Barker G."/>
            <person name="Moore J."/>
            <person name="Walley P.G."/>
            <person name="Manoli S."/>
            <person name="Batley J."/>
            <person name="Edwards D."/>
            <person name="Nelson M.N."/>
            <person name="Wang X."/>
            <person name="Paterson A.H."/>
            <person name="King G."/>
            <person name="Bancroft I."/>
            <person name="Chalhoub B."/>
            <person name="Sharpe A.G."/>
        </authorList>
    </citation>
    <scope>NUCLEOTIDE SEQUENCE [LARGE SCALE GENOMIC DNA]</scope>
    <source>
        <strain evidence="1">cv. TO1000</strain>
    </source>
</reference>
<name>A0A0D2ZYE7_BRAOL</name>
<accession>A0A0D2ZYE7</accession>
<proteinExistence type="predicted"/>
<dbReference type="Proteomes" id="UP000032141">
    <property type="component" value="Unassembled WGS sequence"/>
</dbReference>
<organism evidence="1 2">
    <name type="scientific">Brassica oleracea var. oleracea</name>
    <dbReference type="NCBI Taxonomy" id="109376"/>
    <lineage>
        <taxon>Eukaryota</taxon>
        <taxon>Viridiplantae</taxon>
        <taxon>Streptophyta</taxon>
        <taxon>Embryophyta</taxon>
        <taxon>Tracheophyta</taxon>
        <taxon>Spermatophyta</taxon>
        <taxon>Magnoliopsida</taxon>
        <taxon>eudicotyledons</taxon>
        <taxon>Gunneridae</taxon>
        <taxon>Pentapetalae</taxon>
        <taxon>rosids</taxon>
        <taxon>malvids</taxon>
        <taxon>Brassicales</taxon>
        <taxon>Brassicaceae</taxon>
        <taxon>Brassiceae</taxon>
        <taxon>Brassica</taxon>
    </lineage>
</organism>
<sequence>PPYSLHLLRPIGPLDGVGVVAQIIQAVQVQAGARDGVGALAGTARDGVGALAGTAQDGVGVRAPTIQVVQVQSPVRDGVGVGVRASTNQVVQVQVQDGVGVGAGVL</sequence>